<sequence>MMYEVGSLWNKWDLHIHTDASDGKIFCQEVLNEASANDLKCISNTDYHNVANIGILGKENKKYNV</sequence>
<reference key="1">
    <citation type="submission" date="2010-11" db="EMBL/GenBank/DDBJ databases">
        <title>The complete genome of Bacteroides helcogenes P 36-108.</title>
        <authorList>
            <consortium name="US DOE Joint Genome Institute (JGI-PGF)"/>
            <person name="Lucas S."/>
            <person name="Copeland A."/>
            <person name="Lapidus A."/>
            <person name="Bruce D."/>
            <person name="Goodwin L."/>
            <person name="Pitluck S."/>
            <person name="Kyrpides N."/>
            <person name="Mavromatis K."/>
            <person name="Ivanova N."/>
            <person name="Zeytun A."/>
            <person name="Brettin T."/>
            <person name="Detter J.C."/>
            <person name="Tapia R."/>
            <person name="Han C."/>
            <person name="Land M."/>
            <person name="Hauser L."/>
            <person name="Markowitz V."/>
            <person name="Cheng J.-F."/>
            <person name="Hugenholtz P."/>
            <person name="Woyke T."/>
            <person name="Wu D."/>
            <person name="Gronow S."/>
            <person name="Wellnitz S."/>
            <person name="Brambilla E."/>
            <person name="Klenk H.-P."/>
            <person name="Eisen J.A."/>
        </authorList>
    </citation>
    <scope>NUCLEOTIDE SEQUENCE</scope>
    <source>
        <strain>P 36-108</strain>
    </source>
</reference>
<dbReference type="Gene3D" id="3.20.20.140">
    <property type="entry name" value="Metal-dependent hydrolases"/>
    <property type="match status" value="1"/>
</dbReference>
<dbReference type="HOGENOM" id="CLU_2840809_0_0_10"/>
<protein>
    <recommendedName>
        <fullName evidence="3">PHP domain protein</fullName>
    </recommendedName>
</protein>
<name>E6SWE1_BACT6</name>
<organism evidence="1 2">
    <name type="scientific">Bacteroides helcogenes (strain ATCC 35417 / DSM 20613 / JCM 6297 / CCUG 15421 / P 36-108)</name>
    <dbReference type="NCBI Taxonomy" id="693979"/>
    <lineage>
        <taxon>Bacteria</taxon>
        <taxon>Pseudomonadati</taxon>
        <taxon>Bacteroidota</taxon>
        <taxon>Bacteroidia</taxon>
        <taxon>Bacteroidales</taxon>
        <taxon>Bacteroidaceae</taxon>
        <taxon>Bacteroides</taxon>
    </lineage>
</organism>
<dbReference type="RefSeq" id="WP_013548189.1">
    <property type="nucleotide sequence ID" value="NC_014933.1"/>
</dbReference>
<keyword evidence="2" id="KW-1185">Reference proteome</keyword>
<dbReference type="PATRIC" id="fig|693979.3.peg.2774"/>
<dbReference type="Proteomes" id="UP000008630">
    <property type="component" value="Chromosome"/>
</dbReference>
<dbReference type="SUPFAM" id="SSF89550">
    <property type="entry name" value="PHP domain-like"/>
    <property type="match status" value="1"/>
</dbReference>
<reference evidence="1 2" key="2">
    <citation type="journal article" date="2011" name="Stand. Genomic Sci.">
        <title>Complete genome sequence of Bacteroides helcogenes type strain (P 36-108).</title>
        <authorList>
            <person name="Pati A."/>
            <person name="Gronow S."/>
            <person name="Zeytun A."/>
            <person name="Lapidus A."/>
            <person name="Nolan M."/>
            <person name="Hammon N."/>
            <person name="Deshpande S."/>
            <person name="Cheng J.F."/>
            <person name="Tapia R."/>
            <person name="Han C."/>
            <person name="Goodwin L."/>
            <person name="Pitluck S."/>
            <person name="Liolios K."/>
            <person name="Pagani I."/>
            <person name="Ivanova N."/>
            <person name="Mavromatis K."/>
            <person name="Chen A."/>
            <person name="Palaniappan K."/>
            <person name="Land M."/>
            <person name="Hauser L."/>
            <person name="Chang Y.J."/>
            <person name="Jeffries C.D."/>
            <person name="Detter J.C."/>
            <person name="Brambilla E."/>
            <person name="Rohde M."/>
            <person name="Goker M."/>
            <person name="Woyke T."/>
            <person name="Bristow J."/>
            <person name="Eisen J.A."/>
            <person name="Markowitz V."/>
            <person name="Hugenholtz P."/>
            <person name="Kyrpides N.C."/>
            <person name="Klenk H.P."/>
            <person name="Lucas S."/>
        </authorList>
    </citation>
    <scope>NUCLEOTIDE SEQUENCE [LARGE SCALE GENOMIC DNA]</scope>
    <source>
        <strain evidence="2">ATCC 35417 / DSM 20613 / JCM 6297 / CCUG 15421 / P 36-108</strain>
    </source>
</reference>
<dbReference type="AlphaFoldDB" id="E6SWE1"/>
<dbReference type="STRING" id="693979.Bache_2649"/>
<evidence type="ECO:0000313" key="2">
    <source>
        <dbReference type="Proteomes" id="UP000008630"/>
    </source>
</evidence>
<dbReference type="OrthoDB" id="9791620at2"/>
<evidence type="ECO:0008006" key="3">
    <source>
        <dbReference type="Google" id="ProtNLM"/>
    </source>
</evidence>
<dbReference type="EMBL" id="CP002352">
    <property type="protein sequence ID" value="ADV44602.1"/>
    <property type="molecule type" value="Genomic_DNA"/>
</dbReference>
<proteinExistence type="predicted"/>
<gene>
    <name evidence="1" type="ordered locus">Bache_2649</name>
</gene>
<accession>E6SWE1</accession>
<dbReference type="KEGG" id="bhl:Bache_2649"/>
<evidence type="ECO:0000313" key="1">
    <source>
        <dbReference type="EMBL" id="ADV44602.1"/>
    </source>
</evidence>
<dbReference type="InterPro" id="IPR016195">
    <property type="entry name" value="Pol/histidinol_Pase-like"/>
</dbReference>